<dbReference type="PIRSF" id="PIRSF036382">
    <property type="entry name" value="RR_antiterm"/>
    <property type="match status" value="1"/>
</dbReference>
<organism evidence="4 5">
    <name type="scientific">Sphingobium fluviale</name>
    <dbReference type="NCBI Taxonomy" id="2506423"/>
    <lineage>
        <taxon>Bacteria</taxon>
        <taxon>Pseudomonadati</taxon>
        <taxon>Pseudomonadota</taxon>
        <taxon>Alphaproteobacteria</taxon>
        <taxon>Sphingomonadales</taxon>
        <taxon>Sphingomonadaceae</taxon>
        <taxon>Sphingobium</taxon>
    </lineage>
</organism>
<dbReference type="Gene3D" id="1.10.10.10">
    <property type="entry name" value="Winged helix-like DNA-binding domain superfamily/Winged helix DNA-binding domain"/>
    <property type="match status" value="1"/>
</dbReference>
<dbReference type="GO" id="GO:0003723">
    <property type="term" value="F:RNA binding"/>
    <property type="evidence" value="ECO:0007669"/>
    <property type="project" value="InterPro"/>
</dbReference>
<dbReference type="PROSITE" id="PS50110">
    <property type="entry name" value="RESPONSE_REGULATORY"/>
    <property type="match status" value="1"/>
</dbReference>
<reference evidence="5" key="1">
    <citation type="submission" date="2019-01" db="EMBL/GenBank/DDBJ databases">
        <title>Cytophagaceae bacterium strain CAR-16.</title>
        <authorList>
            <person name="Chen W.-M."/>
        </authorList>
    </citation>
    <scope>NUCLEOTIDE SEQUENCE [LARGE SCALE GENOMIC DNA]</scope>
    <source>
        <strain evidence="5">CHR27</strain>
    </source>
</reference>
<dbReference type="InterPro" id="IPR005561">
    <property type="entry name" value="ANTAR"/>
</dbReference>
<name>A0A4Q1KI64_9SPHN</name>
<dbReference type="AlphaFoldDB" id="A0A4Q1KI64"/>
<dbReference type="InterPro" id="IPR008327">
    <property type="entry name" value="Sig_transdc_resp-reg_antiterm"/>
</dbReference>
<evidence type="ECO:0000313" key="5">
    <source>
        <dbReference type="Proteomes" id="UP000290958"/>
    </source>
</evidence>
<evidence type="ECO:0000256" key="1">
    <source>
        <dbReference type="PROSITE-ProRule" id="PRU00169"/>
    </source>
</evidence>
<evidence type="ECO:0000313" key="4">
    <source>
        <dbReference type="EMBL" id="RXR28829.1"/>
    </source>
</evidence>
<keyword evidence="5" id="KW-1185">Reference proteome</keyword>
<dbReference type="OrthoDB" id="9795002at2"/>
<dbReference type="InterPro" id="IPR011006">
    <property type="entry name" value="CheY-like_superfamily"/>
</dbReference>
<dbReference type="GO" id="GO:0000160">
    <property type="term" value="P:phosphorelay signal transduction system"/>
    <property type="evidence" value="ECO:0007669"/>
    <property type="project" value="InterPro"/>
</dbReference>
<dbReference type="PROSITE" id="PS50921">
    <property type="entry name" value="ANTAR"/>
    <property type="match status" value="1"/>
</dbReference>
<feature type="domain" description="Response regulatory" evidence="2">
    <location>
        <begin position="2"/>
        <end position="116"/>
    </location>
</feature>
<dbReference type="SUPFAM" id="SSF52172">
    <property type="entry name" value="CheY-like"/>
    <property type="match status" value="1"/>
</dbReference>
<dbReference type="Pfam" id="PF03861">
    <property type="entry name" value="ANTAR"/>
    <property type="match status" value="1"/>
</dbReference>
<evidence type="ECO:0000259" key="2">
    <source>
        <dbReference type="PROSITE" id="PS50110"/>
    </source>
</evidence>
<dbReference type="Proteomes" id="UP000290958">
    <property type="component" value="Unassembled WGS sequence"/>
</dbReference>
<protein>
    <submittedName>
        <fullName evidence="4">ANTAR domain-containing protein</fullName>
    </submittedName>
</protein>
<dbReference type="PANTHER" id="PTHR43367:SF1">
    <property type="entry name" value="TWO-COMPONENT RESPONSE REGULATOR-LIKE APRR6-RELATED"/>
    <property type="match status" value="1"/>
</dbReference>
<dbReference type="RefSeq" id="WP_129404247.1">
    <property type="nucleotide sequence ID" value="NZ_SBKP01000007.1"/>
</dbReference>
<dbReference type="InterPro" id="IPR036388">
    <property type="entry name" value="WH-like_DNA-bd_sf"/>
</dbReference>
<dbReference type="Gene3D" id="3.40.50.2300">
    <property type="match status" value="1"/>
</dbReference>
<dbReference type="SMART" id="SM01012">
    <property type="entry name" value="ANTAR"/>
    <property type="match status" value="1"/>
</dbReference>
<feature type="domain" description="ANTAR" evidence="3">
    <location>
        <begin position="122"/>
        <end position="183"/>
    </location>
</feature>
<sequence>MRIAVIDDSAARAAVIEEGLREAGLTDLHIFLERHGLAAKLEACSPDVVLLNLENPSRDMLEETFALSRALARPIAMFVDQSDENAIAEAVDAGISAYVVDGLRKERIKPVLDLAVRRFQAFNRLQTELAEARSQLAERKIVDEAKLILMKKRGITEPEAYKLLRTHAMQSNRRIADIAQAIVTAENLLGGAL</sequence>
<comment type="caution">
    <text evidence="4">The sequence shown here is derived from an EMBL/GenBank/DDBJ whole genome shotgun (WGS) entry which is preliminary data.</text>
</comment>
<comment type="caution">
    <text evidence="1">Lacks conserved residue(s) required for the propagation of feature annotation.</text>
</comment>
<dbReference type="PANTHER" id="PTHR43367">
    <property type="match status" value="1"/>
</dbReference>
<gene>
    <name evidence="4" type="ORF">EQG66_08940</name>
</gene>
<evidence type="ECO:0000259" key="3">
    <source>
        <dbReference type="PROSITE" id="PS50921"/>
    </source>
</evidence>
<dbReference type="EMBL" id="SBKP01000007">
    <property type="protein sequence ID" value="RXR28829.1"/>
    <property type="molecule type" value="Genomic_DNA"/>
</dbReference>
<proteinExistence type="predicted"/>
<accession>A0A4Q1KI64</accession>
<dbReference type="InterPro" id="IPR001789">
    <property type="entry name" value="Sig_transdc_resp-reg_receiver"/>
</dbReference>